<dbReference type="AlphaFoldDB" id="A0A0S4JBF3"/>
<proteinExistence type="predicted"/>
<dbReference type="Proteomes" id="UP000051952">
    <property type="component" value="Unassembled WGS sequence"/>
</dbReference>
<organism evidence="1 2">
    <name type="scientific">Bodo saltans</name>
    <name type="common">Flagellated protozoan</name>
    <dbReference type="NCBI Taxonomy" id="75058"/>
    <lineage>
        <taxon>Eukaryota</taxon>
        <taxon>Discoba</taxon>
        <taxon>Euglenozoa</taxon>
        <taxon>Kinetoplastea</taxon>
        <taxon>Metakinetoplastina</taxon>
        <taxon>Eubodonida</taxon>
        <taxon>Bodonidae</taxon>
        <taxon>Bodo</taxon>
    </lineage>
</organism>
<evidence type="ECO:0000313" key="2">
    <source>
        <dbReference type="Proteomes" id="UP000051952"/>
    </source>
</evidence>
<dbReference type="VEuPathDB" id="TriTrypDB:BSAL_01190"/>
<protein>
    <submittedName>
        <fullName evidence="1">Uncharacterized protein</fullName>
    </submittedName>
</protein>
<evidence type="ECO:0000313" key="1">
    <source>
        <dbReference type="EMBL" id="CUG87276.1"/>
    </source>
</evidence>
<keyword evidence="2" id="KW-1185">Reference proteome</keyword>
<dbReference type="EMBL" id="CYKH01001485">
    <property type="protein sequence ID" value="CUG87276.1"/>
    <property type="molecule type" value="Genomic_DNA"/>
</dbReference>
<sequence length="100" mass="11389">VRQNLSFPALNTTLLNFTMLNFSSWLRITSQSTFTNLREIMTTPRTETIGNGGIIDVSIDCATRRCREFPAAASRDFHSFLACVYFFSTRKLCCRFVYAG</sequence>
<gene>
    <name evidence="1" type="ORF">BSAL_01190</name>
</gene>
<accession>A0A0S4JBF3</accession>
<reference evidence="2" key="1">
    <citation type="submission" date="2015-09" db="EMBL/GenBank/DDBJ databases">
        <authorList>
            <consortium name="Pathogen Informatics"/>
        </authorList>
    </citation>
    <scope>NUCLEOTIDE SEQUENCE [LARGE SCALE GENOMIC DNA]</scope>
    <source>
        <strain evidence="2">Lake Konstanz</strain>
    </source>
</reference>
<name>A0A0S4JBF3_BODSA</name>
<feature type="non-terminal residue" evidence="1">
    <location>
        <position position="1"/>
    </location>
</feature>